<feature type="coiled-coil region" evidence="6">
    <location>
        <begin position="18"/>
        <end position="48"/>
    </location>
</feature>
<evidence type="ECO:0000256" key="7">
    <source>
        <dbReference type="SAM" id="MobiDB-lite"/>
    </source>
</evidence>
<evidence type="ECO:0000313" key="8">
    <source>
        <dbReference type="EnsemblMetazoa" id="CLYHEMP011392.1"/>
    </source>
</evidence>
<name>A0A7M5UKV2_9CNID</name>
<comment type="similarity">
    <text evidence="2">Belongs to the CCDC172 family.</text>
</comment>
<reference evidence="8" key="1">
    <citation type="submission" date="2021-01" db="UniProtKB">
        <authorList>
            <consortium name="EnsemblMetazoa"/>
        </authorList>
    </citation>
    <scope>IDENTIFICATION</scope>
</reference>
<accession>A0A7M5UKV2</accession>
<evidence type="ECO:0000256" key="3">
    <source>
        <dbReference type="ARBA" id="ARBA00022327"/>
    </source>
</evidence>
<dbReference type="PANTHER" id="PTHR22419">
    <property type="entry name" value="COILED-COIL DOMAIN-CONTAINING PROTEIN 172"/>
    <property type="match status" value="1"/>
</dbReference>
<dbReference type="OrthoDB" id="10055570at2759"/>
<keyword evidence="5 6" id="KW-0175">Coiled coil</keyword>
<evidence type="ECO:0000256" key="5">
    <source>
        <dbReference type="ARBA" id="ARBA00023054"/>
    </source>
</evidence>
<comment type="subcellular location">
    <subcellularLocation>
        <location evidence="1">Cytoplasm</location>
    </subcellularLocation>
</comment>
<dbReference type="EnsemblMetazoa" id="CLYHEMT011392.1">
    <property type="protein sequence ID" value="CLYHEMP011392.1"/>
    <property type="gene ID" value="CLYHEMG011392"/>
</dbReference>
<dbReference type="Proteomes" id="UP000594262">
    <property type="component" value="Unplaced"/>
</dbReference>
<organism evidence="8 9">
    <name type="scientific">Clytia hemisphaerica</name>
    <dbReference type="NCBI Taxonomy" id="252671"/>
    <lineage>
        <taxon>Eukaryota</taxon>
        <taxon>Metazoa</taxon>
        <taxon>Cnidaria</taxon>
        <taxon>Hydrozoa</taxon>
        <taxon>Hydroidolina</taxon>
        <taxon>Leptothecata</taxon>
        <taxon>Obeliida</taxon>
        <taxon>Clytiidae</taxon>
        <taxon>Clytia</taxon>
    </lineage>
</organism>
<protein>
    <recommendedName>
        <fullName evidence="3">Coiled-coil domain-containing protein 172</fullName>
    </recommendedName>
</protein>
<dbReference type="GeneID" id="136812571"/>
<dbReference type="InterPro" id="IPR029618">
    <property type="entry name" value="CCDC172"/>
</dbReference>
<feature type="compositionally biased region" description="Low complexity" evidence="7">
    <location>
        <begin position="327"/>
        <end position="340"/>
    </location>
</feature>
<proteinExistence type="inferred from homology"/>
<keyword evidence="4" id="KW-0963">Cytoplasm</keyword>
<dbReference type="PANTHER" id="PTHR22419:SF2">
    <property type="entry name" value="COILED-COIL DOMAIN-CONTAINING PROTEIN 172"/>
    <property type="match status" value="1"/>
</dbReference>
<sequence length="368" mass="43644">MSNGQVITELFEQIVHSEERIKQRFEDLKKVNQEIQNHQAKIKSIKYQKDSLLGKLNNMRHKLLEEQLEEKWMNIRKDILFTQKEKCFNEKHELVFELEEIQDRQKTDSANFLEACDCFLEDFDVLSGNGIIEKKQSILQQRLSNLKIEEDSLKKDIFECEKLEEKRNELKDDHEKLKQEIEELMKNKDECKKKLLIAQSDCKKMKDVKEGFLRKLQNNTNHRSLQNELDRSKKKLQYLTDEKHNLERQLADQQRKRNINNVETRQSNPWYISRPNTTPGFSHLNHTTVSSASSSSSTRRFQYSVNKGASRKRPANDDVFSDMTSMSRDSSQNSQYSQNNRNDRNSFDFDIDLSDDDMLMTSYLLQEK</sequence>
<feature type="region of interest" description="Disordered" evidence="7">
    <location>
        <begin position="251"/>
        <end position="351"/>
    </location>
</feature>
<dbReference type="AlphaFoldDB" id="A0A7M5UKV2"/>
<evidence type="ECO:0000256" key="4">
    <source>
        <dbReference type="ARBA" id="ARBA00022490"/>
    </source>
</evidence>
<feature type="compositionally biased region" description="Polar residues" evidence="7">
    <location>
        <begin position="259"/>
        <end position="289"/>
    </location>
</feature>
<feature type="compositionally biased region" description="Polar residues" evidence="7">
    <location>
        <begin position="298"/>
        <end position="307"/>
    </location>
</feature>
<evidence type="ECO:0000313" key="9">
    <source>
        <dbReference type="Proteomes" id="UP000594262"/>
    </source>
</evidence>
<keyword evidence="9" id="KW-1185">Reference proteome</keyword>
<evidence type="ECO:0000256" key="6">
    <source>
        <dbReference type="SAM" id="Coils"/>
    </source>
</evidence>
<evidence type="ECO:0000256" key="1">
    <source>
        <dbReference type="ARBA" id="ARBA00004496"/>
    </source>
</evidence>
<dbReference type="RefSeq" id="XP_066925201.1">
    <property type="nucleotide sequence ID" value="XM_067069100.1"/>
</dbReference>
<dbReference type="GO" id="GO:0005737">
    <property type="term" value="C:cytoplasm"/>
    <property type="evidence" value="ECO:0007669"/>
    <property type="project" value="UniProtKB-SubCell"/>
</dbReference>
<evidence type="ECO:0000256" key="2">
    <source>
        <dbReference type="ARBA" id="ARBA00008975"/>
    </source>
</evidence>